<evidence type="ECO:0000313" key="2">
    <source>
        <dbReference type="EMBL" id="EWM28819.1"/>
    </source>
</evidence>
<feature type="region of interest" description="Disordered" evidence="1">
    <location>
        <begin position="847"/>
        <end position="878"/>
    </location>
</feature>
<sequence>MDRRRWSPCTQCAGSAAQSLFVLILVVVSCVEGFRFSFPTKRNRLPSPKLVLFATDTDAKLGGVNVTVPSIPGPNKALTNNDEEKIALTRPTSEVSSRPKVGVSAPPSSSESSKVVAAPTPAKSTSAPVKDPTPKPIFGSKKSVDAIPGEAPTKPKSADKPQKPVKPLDRARLIEEIATAIGGTAVGFILGTWLERQAQSDEATLTAASGATVLGLVSYIVSRADNLAGVAVRKSLGGATLGLVRGATGAVTGVVSGAINGIKRGVQQKVEDLKNTPGRILDGIKASLNARVEEVKALPARTADAAKRKAQATAEEIAAVPGRTAQAISNSVVESVEGVKAALSETIDGVARAPSELMARVTGETPSSPLPRPKPSSTPPLPDKPALTPPKAAATLKIGGKPISAAASPSSSSPRSVPTKPAAPVLKFGGQSPSPRSTPSKAISTSSLGKGGPRREAPASPAPVLGGAKGQETKKPLTPSKPKLSASTSATSAPQVSGSPFPSFKSGPARSKPATASQTRNKGKEAPVLAKKEGSSVFGRLFAPTQEPKAKVPPPPPASIPAPAEKPQAPAASPSLFAGLFGSGASASPKKAISPLTSPKNKPVTAAGKARTAAPPLTNKPVTPAPLTASKAPPRPPSTAPKPSVTPKKPLNYKFSPPVRPKSSISPLLLKPGAKASEKVEEENNAAPAPKKIVYRSPPPPSRPALASFPKIKSLASAPPKETPVSPPVPDKASGAGPFAGLFGGRPLSSSSKGSNSIGKAKAGKAPSKPLPPMAMPESAEPALKSANDSKGQFTGIFGTSPTRTPSPPKPQIMKPAAIDDKKSSQDAGASGGIGVFGGLFGKAKVETKKAQQVPKKPEGSAKSGKLDEVSLLSLKQTIRREQKQALKSLGKKN</sequence>
<feature type="compositionally biased region" description="Low complexity" evidence="1">
    <location>
        <begin position="497"/>
        <end position="508"/>
    </location>
</feature>
<protein>
    <submittedName>
        <fullName evidence="2">Uncharacterized protein</fullName>
    </submittedName>
</protein>
<proteinExistence type="predicted"/>
<organism evidence="2 3">
    <name type="scientific">Nannochloropsis gaditana</name>
    <dbReference type="NCBI Taxonomy" id="72520"/>
    <lineage>
        <taxon>Eukaryota</taxon>
        <taxon>Sar</taxon>
        <taxon>Stramenopiles</taxon>
        <taxon>Ochrophyta</taxon>
        <taxon>Eustigmatophyceae</taxon>
        <taxon>Eustigmatales</taxon>
        <taxon>Monodopsidaceae</taxon>
        <taxon>Nannochloropsis</taxon>
    </lineage>
</organism>
<evidence type="ECO:0000256" key="1">
    <source>
        <dbReference type="SAM" id="MobiDB-lite"/>
    </source>
</evidence>
<name>W7U7G1_9STRA</name>
<feature type="compositionally biased region" description="Basic and acidic residues" evidence="1">
    <location>
        <begin position="847"/>
        <end position="869"/>
    </location>
</feature>
<dbReference type="Proteomes" id="UP000019335">
    <property type="component" value="Chromosome 4"/>
</dbReference>
<feature type="compositionally biased region" description="Polar residues" evidence="1">
    <location>
        <begin position="431"/>
        <end position="448"/>
    </location>
</feature>
<feature type="compositionally biased region" description="Pro residues" evidence="1">
    <location>
        <begin position="368"/>
        <end position="383"/>
    </location>
</feature>
<gene>
    <name evidence="2" type="ORF">Naga_100002g42</name>
</gene>
<keyword evidence="3" id="KW-1185">Reference proteome</keyword>
<feature type="compositionally biased region" description="Pro residues" evidence="1">
    <location>
        <begin position="721"/>
        <end position="730"/>
    </location>
</feature>
<accession>W7U7G1</accession>
<feature type="compositionally biased region" description="Low complexity" evidence="1">
    <location>
        <begin position="103"/>
        <end position="128"/>
    </location>
</feature>
<dbReference type="AlphaFoldDB" id="W7U7G1"/>
<feature type="compositionally biased region" description="Low complexity" evidence="1">
    <location>
        <begin position="384"/>
        <end position="416"/>
    </location>
</feature>
<evidence type="ECO:0000313" key="3">
    <source>
        <dbReference type="Proteomes" id="UP000019335"/>
    </source>
</evidence>
<dbReference type="EMBL" id="AZIL01000274">
    <property type="protein sequence ID" value="EWM28819.1"/>
    <property type="molecule type" value="Genomic_DNA"/>
</dbReference>
<feature type="compositionally biased region" description="Pro residues" evidence="1">
    <location>
        <begin position="551"/>
        <end position="560"/>
    </location>
</feature>
<dbReference type="PROSITE" id="PS51257">
    <property type="entry name" value="PROKAR_LIPOPROTEIN"/>
    <property type="match status" value="1"/>
</dbReference>
<dbReference type="OrthoDB" id="57321at2759"/>
<feature type="compositionally biased region" description="Basic and acidic residues" evidence="1">
    <location>
        <begin position="522"/>
        <end position="534"/>
    </location>
</feature>
<reference evidence="2 3" key="1">
    <citation type="journal article" date="2014" name="Mol. Plant">
        <title>Chromosome Scale Genome Assembly and Transcriptome Profiling of Nannochloropsis gaditana in Nitrogen Depletion.</title>
        <authorList>
            <person name="Corteggiani Carpinelli E."/>
            <person name="Telatin A."/>
            <person name="Vitulo N."/>
            <person name="Forcato C."/>
            <person name="D'Angelo M."/>
            <person name="Schiavon R."/>
            <person name="Vezzi A."/>
            <person name="Giacometti G.M."/>
            <person name="Morosinotto T."/>
            <person name="Valle G."/>
        </authorList>
    </citation>
    <scope>NUCLEOTIDE SEQUENCE [LARGE SCALE GENOMIC DNA]</scope>
    <source>
        <strain evidence="2 3">B-31</strain>
    </source>
</reference>
<feature type="compositionally biased region" description="Low complexity" evidence="1">
    <location>
        <begin position="561"/>
        <end position="574"/>
    </location>
</feature>
<feature type="compositionally biased region" description="Polar residues" evidence="1">
    <location>
        <begin position="486"/>
        <end position="496"/>
    </location>
</feature>
<feature type="region of interest" description="Disordered" evidence="1">
    <location>
        <begin position="89"/>
        <end position="166"/>
    </location>
</feature>
<feature type="compositionally biased region" description="Low complexity" evidence="1">
    <location>
        <begin position="476"/>
        <end position="485"/>
    </location>
</feature>
<feature type="compositionally biased region" description="Basic and acidic residues" evidence="1">
    <location>
        <begin position="156"/>
        <end position="166"/>
    </location>
</feature>
<feature type="compositionally biased region" description="Low complexity" evidence="1">
    <location>
        <begin position="749"/>
        <end position="768"/>
    </location>
</feature>
<feature type="region of interest" description="Disordered" evidence="1">
    <location>
        <begin position="362"/>
        <end position="832"/>
    </location>
</feature>
<comment type="caution">
    <text evidence="2">The sequence shown here is derived from an EMBL/GenBank/DDBJ whole genome shotgun (WGS) entry which is preliminary data.</text>
</comment>
<dbReference type="Gene3D" id="1.20.120.20">
    <property type="entry name" value="Apolipoprotein"/>
    <property type="match status" value="1"/>
</dbReference>